<proteinExistence type="predicted"/>
<dbReference type="EMBL" id="QQZK01000122">
    <property type="protein sequence ID" value="KAF5096232.1"/>
    <property type="molecule type" value="Genomic_DNA"/>
</dbReference>
<dbReference type="Proteomes" id="UP000750522">
    <property type="component" value="Unassembled WGS sequence"/>
</dbReference>
<reference evidence="2" key="2">
    <citation type="submission" date="2020-01" db="EMBL/GenBank/DDBJ databases">
        <authorList>
            <person name="Perkins V."/>
            <person name="Lessard M.-H."/>
            <person name="Dugat-Bony E."/>
            <person name="Frenette M."/>
            <person name="Labrie S."/>
        </authorList>
    </citation>
    <scope>NUCLEOTIDE SEQUENCE</scope>
    <source>
        <strain evidence="2">LMA-70</strain>
    </source>
</reference>
<reference evidence="2" key="1">
    <citation type="journal article" date="2020" name="Front. Microbiol.">
        <title>Phenotypic and Genetic Characterization of the Cheese Ripening Yeast Geotrichum candidum.</title>
        <authorList>
            <person name="Perkins V."/>
            <person name="Vignola S."/>
            <person name="Lessard M.H."/>
            <person name="Plante P.L."/>
            <person name="Corbeil J."/>
            <person name="Dugat-Bony E."/>
            <person name="Frenette M."/>
            <person name="Labrie S."/>
        </authorList>
    </citation>
    <scope>NUCLEOTIDE SEQUENCE</scope>
    <source>
        <strain evidence="2">LMA-70</strain>
    </source>
</reference>
<dbReference type="AlphaFoldDB" id="A0A9P5KSQ3"/>
<evidence type="ECO:0000313" key="2">
    <source>
        <dbReference type="EMBL" id="KAF5096232.1"/>
    </source>
</evidence>
<accession>A0A9P5KSQ3</accession>
<evidence type="ECO:0000256" key="1">
    <source>
        <dbReference type="SAM" id="Coils"/>
    </source>
</evidence>
<evidence type="ECO:0008006" key="4">
    <source>
        <dbReference type="Google" id="ProtNLM"/>
    </source>
</evidence>
<gene>
    <name evidence="2" type="ORF">DV451_004343</name>
</gene>
<organism evidence="2 3">
    <name type="scientific">Geotrichum candidum</name>
    <name type="common">Oospora lactis</name>
    <name type="synonym">Dipodascus geotrichum</name>
    <dbReference type="NCBI Taxonomy" id="1173061"/>
    <lineage>
        <taxon>Eukaryota</taxon>
        <taxon>Fungi</taxon>
        <taxon>Dikarya</taxon>
        <taxon>Ascomycota</taxon>
        <taxon>Saccharomycotina</taxon>
        <taxon>Dipodascomycetes</taxon>
        <taxon>Dipodascales</taxon>
        <taxon>Dipodascaceae</taxon>
        <taxon>Geotrichum</taxon>
    </lineage>
</organism>
<comment type="caution">
    <text evidence="2">The sequence shown here is derived from an EMBL/GenBank/DDBJ whole genome shotgun (WGS) entry which is preliminary data.</text>
</comment>
<keyword evidence="1" id="KW-0175">Coiled coil</keyword>
<name>A0A9P5KSQ3_GEOCN</name>
<evidence type="ECO:0000313" key="3">
    <source>
        <dbReference type="Proteomes" id="UP000750522"/>
    </source>
</evidence>
<sequence length="81" mass="9424">MMSSDFEAYRQAKEQIAQLEAEMAEFRASSRELEQELELELEESEERHKSSQMKINQLTLELDQVKPHLWAAASLAQCQPE</sequence>
<protein>
    <recommendedName>
        <fullName evidence="4">NUDE domain-containing protein</fullName>
    </recommendedName>
</protein>
<feature type="coiled-coil region" evidence="1">
    <location>
        <begin position="2"/>
        <end position="61"/>
    </location>
</feature>